<keyword evidence="2" id="KW-1185">Reference proteome</keyword>
<accession>A0AAD9NTP8</accession>
<proteinExistence type="predicted"/>
<sequence>MVAFRPYYCFISSSIRSHYCCQSCHAAGLQTQGRELWCHSCGYYSGGMKTECEEASRDKVQVCKECWMYRRESHGSTTYARGCKSLSSLVKSDNCDEYTTESCSTVDGTTLCRKCCKSDRCNNWAGPQGVADITVFSFHLLLITVSLSLTITGLL</sequence>
<protein>
    <submittedName>
        <fullName evidence="1">Uncharacterized protein</fullName>
    </submittedName>
</protein>
<reference evidence="1" key="1">
    <citation type="journal article" date="2023" name="Mol. Biol. Evol.">
        <title>Third-Generation Sequencing Reveals the Adaptive Role of the Epigenome in Three Deep-Sea Polychaetes.</title>
        <authorList>
            <person name="Perez M."/>
            <person name="Aroh O."/>
            <person name="Sun Y."/>
            <person name="Lan Y."/>
            <person name="Juniper S.K."/>
            <person name="Young C.R."/>
            <person name="Angers B."/>
            <person name="Qian P.Y."/>
        </authorList>
    </citation>
    <scope>NUCLEOTIDE SEQUENCE</scope>
    <source>
        <strain evidence="1">R07B-5</strain>
    </source>
</reference>
<gene>
    <name evidence="1" type="ORF">NP493_451g02001</name>
</gene>
<dbReference type="EMBL" id="JAODUO010000449">
    <property type="protein sequence ID" value="KAK2180308.1"/>
    <property type="molecule type" value="Genomic_DNA"/>
</dbReference>
<organism evidence="1 2">
    <name type="scientific">Ridgeia piscesae</name>
    <name type="common">Tubeworm</name>
    <dbReference type="NCBI Taxonomy" id="27915"/>
    <lineage>
        <taxon>Eukaryota</taxon>
        <taxon>Metazoa</taxon>
        <taxon>Spiralia</taxon>
        <taxon>Lophotrochozoa</taxon>
        <taxon>Annelida</taxon>
        <taxon>Polychaeta</taxon>
        <taxon>Sedentaria</taxon>
        <taxon>Canalipalpata</taxon>
        <taxon>Sabellida</taxon>
        <taxon>Siboglinidae</taxon>
        <taxon>Ridgeia</taxon>
    </lineage>
</organism>
<comment type="caution">
    <text evidence="1">The sequence shown here is derived from an EMBL/GenBank/DDBJ whole genome shotgun (WGS) entry which is preliminary data.</text>
</comment>
<dbReference type="Proteomes" id="UP001209878">
    <property type="component" value="Unassembled WGS sequence"/>
</dbReference>
<dbReference type="AlphaFoldDB" id="A0AAD9NTP8"/>
<name>A0AAD9NTP8_RIDPI</name>
<evidence type="ECO:0000313" key="1">
    <source>
        <dbReference type="EMBL" id="KAK2180308.1"/>
    </source>
</evidence>
<evidence type="ECO:0000313" key="2">
    <source>
        <dbReference type="Proteomes" id="UP001209878"/>
    </source>
</evidence>